<dbReference type="EMBL" id="BRXZ01007923">
    <property type="protein sequence ID" value="GMI36015.1"/>
    <property type="molecule type" value="Genomic_DNA"/>
</dbReference>
<proteinExistence type="predicted"/>
<dbReference type="OrthoDB" id="204950at2759"/>
<keyword evidence="3" id="KW-1185">Reference proteome</keyword>
<dbReference type="PANTHER" id="PTHR45615:SF80">
    <property type="entry name" value="GRIP DOMAIN-CONTAINING PROTEIN"/>
    <property type="match status" value="1"/>
</dbReference>
<evidence type="ECO:0000313" key="2">
    <source>
        <dbReference type="EMBL" id="GMI36015.1"/>
    </source>
</evidence>
<dbReference type="PANTHER" id="PTHR45615">
    <property type="entry name" value="MYOSIN HEAVY CHAIN, NON-MUSCLE"/>
    <property type="match status" value="1"/>
</dbReference>
<organism evidence="2 3">
    <name type="scientific">Triparma retinervis</name>
    <dbReference type="NCBI Taxonomy" id="2557542"/>
    <lineage>
        <taxon>Eukaryota</taxon>
        <taxon>Sar</taxon>
        <taxon>Stramenopiles</taxon>
        <taxon>Ochrophyta</taxon>
        <taxon>Bolidophyceae</taxon>
        <taxon>Parmales</taxon>
        <taxon>Triparmaceae</taxon>
        <taxon>Triparma</taxon>
    </lineage>
</organism>
<feature type="compositionally biased region" description="Basic and acidic residues" evidence="1">
    <location>
        <begin position="69"/>
        <end position="157"/>
    </location>
</feature>
<name>A0A9W7L6K4_9STRA</name>
<dbReference type="Proteomes" id="UP001165082">
    <property type="component" value="Unassembled WGS sequence"/>
</dbReference>
<reference evidence="2" key="1">
    <citation type="submission" date="2022-07" db="EMBL/GenBank/DDBJ databases">
        <title>Genome analysis of Parmales, a sister group of diatoms, reveals the evolutionary specialization of diatoms from phago-mixotrophs to photoautotrophs.</title>
        <authorList>
            <person name="Ban H."/>
            <person name="Sato S."/>
            <person name="Yoshikawa S."/>
            <person name="Kazumasa Y."/>
            <person name="Nakamura Y."/>
            <person name="Ichinomiya M."/>
            <person name="Saitoh K."/>
            <person name="Sato N."/>
            <person name="Blanc-Mathieu R."/>
            <person name="Endo H."/>
            <person name="Kuwata A."/>
            <person name="Ogata H."/>
        </authorList>
    </citation>
    <scope>NUCLEOTIDE SEQUENCE</scope>
</reference>
<comment type="caution">
    <text evidence="2">The sequence shown here is derived from an EMBL/GenBank/DDBJ whole genome shotgun (WGS) entry which is preliminary data.</text>
</comment>
<sequence>MAEVVAPATPGPEVSAENPQFETPRKEESPEVGSSGDAGKKELAPETIPENAGDEPKTPDASTTNFNPKKLEEALFRAEQAEKKQKELEAMLDSAKKEADEELEKKEKEKEELLKKKDEELAEKAAEALKEAEEKQKQLEEELNNKEEELGKKAEADAAALKEELAVTKQKAEELDKKAEELDNNNKQLKTTLADLERKAVEDAIDRANKAEASLLVAEKNVEELEADKVGLGDKIKELEREAEVMTGTIKTLQDNYVEKMDEVALITLSSLVASDKVLRATIEAKDEANASNLDEAKANFDTTLAGLEADALFAFGYHEIIKREAEEKQREIKAADVEELEKVKGDDRAVLAEILKGLESDYLFHLGSTHLESGDLRARIDDMDTLYFMSLATTTYDSHARIDELGALNTKLVAHHAESEKQLQDELIGSVANATAKESALKIEVQNYEQRMGEIETSFFTQLSLSTGHNAMRVEELEESYFSSLATRTNDWHSRLDELGDAHMIEMACSTEGWWKRVNELEESCTKLVTHHTVVEQSLQNELVAAVSVAALAKTALTAEIDNLNERIGSLERSYFSSFAVGNNDMHNRIDSLNASCMVSLALNTQDKFARIQELEGLAMTSMAVNIKDKFARIGQLESMAMESFVHHTVTEQNLQDELIATVGASAVREAALTSELTNYEERFDELSGAYYTSFALNNFDMHVRMDSLASSYFTSMSATTNDWWQRTDENETAQLQLLAHTTATEANLQNELIALSTKSTLKETSLQAEINDYAARTAIFENSFFTQFAATNNDMHERVSLLTSEMYTNMAVNTNDEWKRIDELSEMWACELVHHTEVEAGLQDELISAVSRGAVKEASLTAELNDCMERFNNLEIDFFLQLATNTNDKFARIEELETAAYSALATTTNDWWARTDELSNMCTKSFVHHTKAEAKLQDELVSSTTLAALTKTSLTAELDNCMERFTNLEIDFFLQLATNTNDKFARIEELETAAYSALATTTNDWWARTDELSNMCTKSFVHHTKAEAKLQNELVSLSSESSLEHLLHSTELRNLTERMSHIEEEFFKNFAVTNCDLHARIAEIQEAGLMSLALSTNQWHKTVDELGHANANLIAHHTRVEADLQSELIGEVTRNSLKQVSLQCEIVDYEERMNSVERSYFASFALNNEDFHGRLGQINEVYCTALAVTTKDSWDRIDELGSASAELIAHHTRVEAGLQNELISQEVRSAMKETVMQAEHDNMMERLGDIETSYFSGLATRVNDWHGRVGCLEEGYFASLALTTMDNHERMTELEGMSMKQLAHHTAVEKNLQNELIDAVVGSAMKESSLKCEVEDYESRVRVLEESFFGQFAVSTNEHYQRVEELESSYLTSFAVTNQDLWSRMDELTRASLEHFAHNTEVVANLQNEMIESETRAALIETRLKCEVEDYEARVGMLEDAFFGQFATNNADMHSRLDELGEAHLISLAVTTNDSWKRLDELTSMSYKLVEHHTGEELKLQNELIGSVASGVMERMLDKVAADEKLEESENRGIMTANEVEMRSDQITQLKDRVRMMDLDLEGYMGRRRELRDRMHNVSSIVKNWKGKIKKAGSSLIKAQTERSRFSKVEPMAGGEMFAVGMGGNMNSVNMWGK</sequence>
<protein>
    <submittedName>
        <fullName evidence="2">Uncharacterized protein</fullName>
    </submittedName>
</protein>
<evidence type="ECO:0000313" key="3">
    <source>
        <dbReference type="Proteomes" id="UP001165082"/>
    </source>
</evidence>
<feature type="region of interest" description="Disordered" evidence="1">
    <location>
        <begin position="1"/>
        <end position="157"/>
    </location>
</feature>
<evidence type="ECO:0000256" key="1">
    <source>
        <dbReference type="SAM" id="MobiDB-lite"/>
    </source>
</evidence>
<accession>A0A9W7L6K4</accession>
<gene>
    <name evidence="2" type="ORF">TrRE_jg8033</name>
</gene>